<evidence type="ECO:0000256" key="7">
    <source>
        <dbReference type="SAM" id="Coils"/>
    </source>
</evidence>
<feature type="coiled-coil region" evidence="7">
    <location>
        <begin position="470"/>
        <end position="620"/>
    </location>
</feature>
<evidence type="ECO:0000256" key="1">
    <source>
        <dbReference type="ARBA" id="ARBA00004245"/>
    </source>
</evidence>
<keyword evidence="2" id="KW-0963">Cytoplasm</keyword>
<evidence type="ECO:0000313" key="11">
    <source>
        <dbReference type="EMBL" id="CAF4751280.1"/>
    </source>
</evidence>
<dbReference type="InterPro" id="IPR000938">
    <property type="entry name" value="CAP-Gly_domain"/>
</dbReference>
<dbReference type="PANTHER" id="PTHR18916:SF93">
    <property type="entry name" value="RESTIN HOMOLOG"/>
    <property type="match status" value="1"/>
</dbReference>
<keyword evidence="3" id="KW-0493">Microtubule</keyword>
<dbReference type="Proteomes" id="UP000663865">
    <property type="component" value="Unassembled WGS sequence"/>
</dbReference>
<protein>
    <recommendedName>
        <fullName evidence="9">CAP-Gly domain-containing protein</fullName>
    </recommendedName>
</protein>
<gene>
    <name evidence="10" type="ORF">KIK155_LOCUS24192</name>
    <name evidence="11" type="ORF">TOA249_LOCUS20388</name>
</gene>
<dbReference type="SMART" id="SM01052">
    <property type="entry name" value="CAP_GLY"/>
    <property type="match status" value="2"/>
</dbReference>
<accession>A0A818RX41</accession>
<dbReference type="Gene3D" id="2.30.30.190">
    <property type="entry name" value="CAP Gly-rich-like domain"/>
    <property type="match status" value="2"/>
</dbReference>
<organism evidence="10 12">
    <name type="scientific">Rotaria socialis</name>
    <dbReference type="NCBI Taxonomy" id="392032"/>
    <lineage>
        <taxon>Eukaryota</taxon>
        <taxon>Metazoa</taxon>
        <taxon>Spiralia</taxon>
        <taxon>Gnathifera</taxon>
        <taxon>Rotifera</taxon>
        <taxon>Eurotatoria</taxon>
        <taxon>Bdelloidea</taxon>
        <taxon>Philodinida</taxon>
        <taxon>Philodinidae</taxon>
        <taxon>Rotaria</taxon>
    </lineage>
</organism>
<feature type="region of interest" description="Disordered" evidence="8">
    <location>
        <begin position="1"/>
        <end position="64"/>
    </location>
</feature>
<evidence type="ECO:0000256" key="4">
    <source>
        <dbReference type="ARBA" id="ARBA00022737"/>
    </source>
</evidence>
<comment type="subcellular location">
    <subcellularLocation>
        <location evidence="1">Cytoplasm</location>
        <location evidence="1">Cytoskeleton</location>
    </subcellularLocation>
</comment>
<sequence length="1230" mass="142317">MSKVPTSRLPVTPKPANTAKSGLRPPQQPSTTVISSQQASPTGGDSSNSQYTVGDRITTNGKPGTIAFIGPTKFADGEWIGIILDDVQGKNDGSYEGTRYFETEVNRGLFCRSTKIQRLTPNGANSSNDIPAPVKAQKTPSNNTSTSNLDKGEDADTTLINTTLAADTSTNTNDQTILAEPPPPPPVASSPELRVGDRVVVSGSKFGVLKYLGKIHVAEGVWCGIQLDEAMGKNDGSVSGKRYFTCQQRYGLFSPLARVEKVASEMTQSQINLRKASVSSSTNNNRQLQRSTSQESLHSNLSEFSTSSNSISRIPTRTPAKSQQQKLPTNSNIYTTPNTKSLLTQAAATLAAVTPSSNQMSSLVQTIKEKDIFIEKLQSQREQDRLEFSRAAQQVDEMESRLLAFKQQYDVKIVENEELKKEQYQINRHVEDLEFQLEEYKLNDVNKDNSTTSAIPEGYRLLSPNDNDIYEKIKEKHVELEATNQKLILEKQTLLDEHRQELKRQQESSENDYKTRLNELEKKYYNDLTISQTNNTETIVAEYELKLNNKDKQFHDLTEQLKKQIIDLQNQGIASSEKETLYEQQLKEQQAKIEQSINEIQEIQSQLSTLQQEKELNAKQTNNLLVELKNYQENIIPDLEKQNQKLLADLENRVQATNSTLSERESEYEQRMKQYQSNIDEVNRESEQLCLELKQIQEENRSKEKQANDLINTLKQEYEKKCEQLQHESSEREQKANTTLNERESHYKQQIKDYQAKLEQSTHEIQEEKTSNEKKFHDTINTLKQDYERQYEILKTELTELQDRDRTQNMALNERESHYEVQIKEYQTKRDQAIRESQDLRTELTKLHDLEQQIESYKIQIIELENQNRTKTNEFIEKNEQIQKLSEQNQELHQQIEQIQQETERKINQLKQEFDEKYQTNAETQSEFVQRTENLQAINETLKTDFEDLQNKHHHLQNEYQKYLASNEQLKNTNDNVVNEKQALIDQLTKQINDLQQTQVEIIEKQISQHTDFERRRSEDRQNVEKLLKEKIDEYEFKIQSMKSEFLLETENSNLEHEQEKLQLKNQLQQAHQSLENKATSGSTTNVKQIEYELTEAQYQIEKLKKQIDVNANKDDRATLESQINFLNDVIVELRNTNEHLAKEIEFLKNPFVDDNGLPESTATTTKTSAPRLYCDMCEIFDEHDTDDCPKQNSMIDDHHSHERVIPPARLYCEKCEEFGHDCNEVDETY</sequence>
<feature type="compositionally biased region" description="Polar residues" evidence="8">
    <location>
        <begin position="274"/>
        <end position="295"/>
    </location>
</feature>
<evidence type="ECO:0000256" key="2">
    <source>
        <dbReference type="ARBA" id="ARBA00022490"/>
    </source>
</evidence>
<feature type="domain" description="CAP-Gly" evidence="9">
    <location>
        <begin position="70"/>
        <end position="112"/>
    </location>
</feature>
<comment type="caution">
    <text evidence="10">The sequence shown here is derived from an EMBL/GenBank/DDBJ whole genome shotgun (WGS) entry which is preliminary data.</text>
</comment>
<feature type="compositionally biased region" description="Polar residues" evidence="8">
    <location>
        <begin position="138"/>
        <end position="149"/>
    </location>
</feature>
<evidence type="ECO:0000256" key="3">
    <source>
        <dbReference type="ARBA" id="ARBA00022701"/>
    </source>
</evidence>
<feature type="region of interest" description="Disordered" evidence="8">
    <location>
        <begin position="119"/>
        <end position="155"/>
    </location>
</feature>
<reference evidence="10" key="1">
    <citation type="submission" date="2021-02" db="EMBL/GenBank/DDBJ databases">
        <authorList>
            <person name="Nowell W R."/>
        </authorList>
    </citation>
    <scope>NUCLEOTIDE SEQUENCE</scope>
</reference>
<dbReference type="EMBL" id="CAJOBS010001669">
    <property type="protein sequence ID" value="CAF4751280.1"/>
    <property type="molecule type" value="Genomic_DNA"/>
</dbReference>
<proteinExistence type="predicted"/>
<feature type="domain" description="CAP-Gly" evidence="9">
    <location>
        <begin position="213"/>
        <end position="255"/>
    </location>
</feature>
<dbReference type="PROSITE" id="PS50245">
    <property type="entry name" value="CAP_GLY_2"/>
    <property type="match status" value="2"/>
</dbReference>
<feature type="compositionally biased region" description="Polar residues" evidence="8">
    <location>
        <begin position="313"/>
        <end position="337"/>
    </location>
</feature>
<dbReference type="PANTHER" id="PTHR18916">
    <property type="entry name" value="DYNACTIN 1-RELATED MICROTUBULE-BINDING"/>
    <property type="match status" value="1"/>
</dbReference>
<keyword evidence="5 7" id="KW-0175">Coiled coil</keyword>
<feature type="region of interest" description="Disordered" evidence="8">
    <location>
        <begin position="725"/>
        <end position="746"/>
    </location>
</feature>
<feature type="compositionally biased region" description="Low complexity" evidence="8">
    <location>
        <begin position="296"/>
        <end position="312"/>
    </location>
</feature>
<keyword evidence="6" id="KW-0206">Cytoskeleton</keyword>
<dbReference type="Pfam" id="PF01302">
    <property type="entry name" value="CAP_GLY"/>
    <property type="match status" value="2"/>
</dbReference>
<name>A0A818RX41_9BILA</name>
<feature type="region of interest" description="Disordered" evidence="8">
    <location>
        <begin position="170"/>
        <end position="192"/>
    </location>
</feature>
<evidence type="ECO:0000259" key="9">
    <source>
        <dbReference type="PROSITE" id="PS50245"/>
    </source>
</evidence>
<evidence type="ECO:0000256" key="5">
    <source>
        <dbReference type="ARBA" id="ARBA00023054"/>
    </source>
</evidence>
<dbReference type="PROSITE" id="PS00845">
    <property type="entry name" value="CAP_GLY_1"/>
    <property type="match status" value="2"/>
</dbReference>
<feature type="compositionally biased region" description="Polar residues" evidence="8">
    <location>
        <begin position="119"/>
        <end position="129"/>
    </location>
</feature>
<feature type="compositionally biased region" description="Polar residues" evidence="8">
    <location>
        <begin position="29"/>
        <end position="62"/>
    </location>
</feature>
<evidence type="ECO:0000313" key="10">
    <source>
        <dbReference type="EMBL" id="CAF3663439.1"/>
    </source>
</evidence>
<keyword evidence="4" id="KW-0677">Repeat</keyword>
<dbReference type="EMBL" id="CAJNYV010004285">
    <property type="protein sequence ID" value="CAF3663439.1"/>
    <property type="molecule type" value="Genomic_DNA"/>
</dbReference>
<dbReference type="InterPro" id="IPR032108">
    <property type="entry name" value="CLIP1_ZNF"/>
</dbReference>
<dbReference type="GO" id="GO:0005874">
    <property type="term" value="C:microtubule"/>
    <property type="evidence" value="ECO:0007669"/>
    <property type="project" value="UniProtKB-KW"/>
</dbReference>
<feature type="region of interest" description="Disordered" evidence="8">
    <location>
        <begin position="274"/>
        <end position="337"/>
    </location>
</feature>
<evidence type="ECO:0000256" key="8">
    <source>
        <dbReference type="SAM" id="MobiDB-lite"/>
    </source>
</evidence>
<dbReference type="InterPro" id="IPR036859">
    <property type="entry name" value="CAP-Gly_dom_sf"/>
</dbReference>
<dbReference type="SUPFAM" id="SSF74924">
    <property type="entry name" value="Cap-Gly domain"/>
    <property type="match status" value="2"/>
</dbReference>
<evidence type="ECO:0000256" key="6">
    <source>
        <dbReference type="ARBA" id="ARBA00023212"/>
    </source>
</evidence>
<evidence type="ECO:0000313" key="12">
    <source>
        <dbReference type="Proteomes" id="UP000663865"/>
    </source>
</evidence>
<dbReference type="Pfam" id="PF16641">
    <property type="entry name" value="CLIP1_ZNF"/>
    <property type="match status" value="2"/>
</dbReference>
<dbReference type="Proteomes" id="UP000663838">
    <property type="component" value="Unassembled WGS sequence"/>
</dbReference>
<dbReference type="AlphaFoldDB" id="A0A818RX41"/>